<keyword evidence="4 6" id="KW-1133">Transmembrane helix</keyword>
<feature type="transmembrane region" description="Helical" evidence="6">
    <location>
        <begin position="308"/>
        <end position="327"/>
    </location>
</feature>
<dbReference type="GO" id="GO:0022857">
    <property type="term" value="F:transmembrane transporter activity"/>
    <property type="evidence" value="ECO:0007669"/>
    <property type="project" value="InterPro"/>
</dbReference>
<evidence type="ECO:0000256" key="1">
    <source>
        <dbReference type="ARBA" id="ARBA00004141"/>
    </source>
</evidence>
<dbReference type="PROSITE" id="PS50850">
    <property type="entry name" value="MFS"/>
    <property type="match status" value="1"/>
</dbReference>
<evidence type="ECO:0000256" key="2">
    <source>
        <dbReference type="ARBA" id="ARBA00022448"/>
    </source>
</evidence>
<comment type="subcellular location">
    <subcellularLocation>
        <location evidence="1">Membrane</location>
        <topology evidence="1">Multi-pass membrane protein</topology>
    </subcellularLocation>
</comment>
<dbReference type="AlphaFoldDB" id="A0A5B9E3T9"/>
<gene>
    <name evidence="8" type="ORF">CS053_10840</name>
</gene>
<feature type="transmembrane region" description="Helical" evidence="6">
    <location>
        <begin position="403"/>
        <end position="423"/>
    </location>
</feature>
<evidence type="ECO:0000256" key="3">
    <source>
        <dbReference type="ARBA" id="ARBA00022692"/>
    </source>
</evidence>
<protein>
    <submittedName>
        <fullName evidence="8">MFS transporter</fullName>
    </submittedName>
</protein>
<dbReference type="PANTHER" id="PTHR23505">
    <property type="entry name" value="SPINSTER"/>
    <property type="match status" value="1"/>
</dbReference>
<evidence type="ECO:0000256" key="4">
    <source>
        <dbReference type="ARBA" id="ARBA00022989"/>
    </source>
</evidence>
<keyword evidence="3 6" id="KW-0812">Transmembrane</keyword>
<dbReference type="PANTHER" id="PTHR23505:SF79">
    <property type="entry name" value="PROTEIN SPINSTER"/>
    <property type="match status" value="1"/>
</dbReference>
<dbReference type="Gene3D" id="1.20.1250.20">
    <property type="entry name" value="MFS general substrate transporter like domains"/>
    <property type="match status" value="1"/>
</dbReference>
<feature type="transmembrane region" description="Helical" evidence="6">
    <location>
        <begin position="183"/>
        <end position="203"/>
    </location>
</feature>
<feature type="domain" description="Major facilitator superfamily (MFS) profile" evidence="7">
    <location>
        <begin position="16"/>
        <end position="429"/>
    </location>
</feature>
<feature type="transmembrane region" description="Helical" evidence="6">
    <location>
        <begin position="108"/>
        <end position="129"/>
    </location>
</feature>
<name>A0A5B9E3T9_9GAMM</name>
<keyword evidence="5 6" id="KW-0472">Membrane</keyword>
<dbReference type="Pfam" id="PF07690">
    <property type="entry name" value="MFS_1"/>
    <property type="match status" value="1"/>
</dbReference>
<dbReference type="SUPFAM" id="SSF103473">
    <property type="entry name" value="MFS general substrate transporter"/>
    <property type="match status" value="1"/>
</dbReference>
<feature type="transmembrane region" description="Helical" evidence="6">
    <location>
        <begin position="141"/>
        <end position="163"/>
    </location>
</feature>
<dbReference type="InterPro" id="IPR020846">
    <property type="entry name" value="MFS_dom"/>
</dbReference>
<dbReference type="InterPro" id="IPR011701">
    <property type="entry name" value="MFS"/>
</dbReference>
<evidence type="ECO:0000313" key="8">
    <source>
        <dbReference type="EMBL" id="QEE24937.1"/>
    </source>
</evidence>
<accession>A0A5B9E3T9</accession>
<dbReference type="GO" id="GO:0016020">
    <property type="term" value="C:membrane"/>
    <property type="evidence" value="ECO:0007669"/>
    <property type="project" value="UniProtKB-SubCell"/>
</dbReference>
<evidence type="ECO:0000313" key="9">
    <source>
        <dbReference type="Proteomes" id="UP000321807"/>
    </source>
</evidence>
<sequence>MNRDMSWPKPSVAWWALLLFSVAAMLSYTDRQVLSLLIDPIRGELAITDTQVSLLQGLAFALIYSIAGLPLGRIADIFPRRIVIIVGIAVWSFATLACGYAHSFAGLFLARVFVGIGEACLAPAAMSMIGDYFAPQRRGTAIGVFLLGMVLGSGVAVMVGGSVLQAVQRGLVAGIPLLRELSAWRVVLVLMAFPGVLLVLLFLTIREPSRHLQAGQESAHALPLKEVLRGLVRFQRSLLPLYLGMALLSVGDYGMSNWIPALLSRHFAMDAGQIGALFGSAVIIGAAIGVFGGGFVADRLVTRKGPRVRFLVAFLVAALALPGAFAGLGGTAQVVVGGYAWWTLMSSAGAAVAITAIQDVVPNHMRGLAIAFASFGNMMFGLGGGTTLTAWVNDHLFHDPLAIGMSMTMVALPAGLLAMALFWRGWRVTCLGVP</sequence>
<dbReference type="EMBL" id="CP042807">
    <property type="protein sequence ID" value="QEE24937.1"/>
    <property type="molecule type" value="Genomic_DNA"/>
</dbReference>
<feature type="transmembrane region" description="Helical" evidence="6">
    <location>
        <begin position="369"/>
        <end position="391"/>
    </location>
</feature>
<feature type="transmembrane region" description="Helical" evidence="6">
    <location>
        <begin position="339"/>
        <end position="357"/>
    </location>
</feature>
<keyword evidence="2" id="KW-0813">Transport</keyword>
<reference evidence="8 9" key="1">
    <citation type="submission" date="2019-08" db="EMBL/GenBank/DDBJ databases">
        <title>Complete genome sequence of Rhodanobacter glycinis strain T01E-68 isolated from tomato root.</title>
        <authorList>
            <person name="Weon H.-Y."/>
            <person name="Lee S.A."/>
        </authorList>
    </citation>
    <scope>NUCLEOTIDE SEQUENCE [LARGE SCALE GENOMIC DNA]</scope>
    <source>
        <strain evidence="8 9">T01E-68</strain>
    </source>
</reference>
<dbReference type="InterPro" id="IPR044770">
    <property type="entry name" value="MFS_spinster-like"/>
</dbReference>
<feature type="transmembrane region" description="Helical" evidence="6">
    <location>
        <begin position="238"/>
        <end position="256"/>
    </location>
</feature>
<dbReference type="KEGG" id="rgl:CS053_10840"/>
<organism evidence="8 9">
    <name type="scientific">Rhodanobacter glycinis</name>
    <dbReference type="NCBI Taxonomy" id="582702"/>
    <lineage>
        <taxon>Bacteria</taxon>
        <taxon>Pseudomonadati</taxon>
        <taxon>Pseudomonadota</taxon>
        <taxon>Gammaproteobacteria</taxon>
        <taxon>Lysobacterales</taxon>
        <taxon>Rhodanobacteraceae</taxon>
        <taxon>Rhodanobacter</taxon>
    </lineage>
</organism>
<feature type="transmembrane region" description="Helical" evidence="6">
    <location>
        <begin position="82"/>
        <end position="102"/>
    </location>
</feature>
<evidence type="ECO:0000256" key="5">
    <source>
        <dbReference type="ARBA" id="ARBA00023136"/>
    </source>
</evidence>
<dbReference type="Proteomes" id="UP000321807">
    <property type="component" value="Chromosome"/>
</dbReference>
<evidence type="ECO:0000256" key="6">
    <source>
        <dbReference type="SAM" id="Phobius"/>
    </source>
</evidence>
<evidence type="ECO:0000259" key="7">
    <source>
        <dbReference type="PROSITE" id="PS50850"/>
    </source>
</evidence>
<feature type="transmembrane region" description="Helical" evidence="6">
    <location>
        <begin position="55"/>
        <end position="75"/>
    </location>
</feature>
<dbReference type="InterPro" id="IPR036259">
    <property type="entry name" value="MFS_trans_sf"/>
</dbReference>
<proteinExistence type="predicted"/>
<feature type="transmembrane region" description="Helical" evidence="6">
    <location>
        <begin position="276"/>
        <end position="296"/>
    </location>
</feature>